<sequence>MRFNLITLIPGRVWFKLPRPFKDWVIAKVKRKVHTCRATKTDYRRRAIYNLRIKNASTSGCNSFSSSSCFRNK</sequence>
<name>A0A7D4XZ22_9ALPC</name>
<evidence type="ECO:0000313" key="1">
    <source>
        <dbReference type="EMBL" id="QKX95786.1"/>
    </source>
</evidence>
<dbReference type="EMBL" id="MN535736">
    <property type="protein sequence ID" value="QKX95786.1"/>
    <property type="molecule type" value="Genomic_RNA"/>
</dbReference>
<protein>
    <submittedName>
        <fullName evidence="1">Uncharacterized protein</fullName>
    </submittedName>
</protein>
<reference evidence="1" key="1">
    <citation type="submission" date="2019-10" db="EMBL/GenBank/DDBJ databases">
        <title>Complete genome sequences of Mink coronavirus 1 from mink in Denmark.</title>
        <authorList>
            <person name="Lazov C.M."/>
            <person name="Larsen L.E."/>
            <person name="Hjulsager C.K."/>
        </authorList>
    </citation>
    <scope>NUCLEOTIDE SEQUENCE</scope>
    <source>
        <strain evidence="1">MCoV1/11917-2/DK/2015</strain>
    </source>
</reference>
<organism evidence="1">
    <name type="scientific">Mink coronavirus 1</name>
    <dbReference type="NCBI Taxonomy" id="1913642"/>
    <lineage>
        <taxon>Viruses</taxon>
        <taxon>Riboviria</taxon>
        <taxon>Orthornavirae</taxon>
        <taxon>Pisuviricota</taxon>
        <taxon>Pisoniviricetes</taxon>
        <taxon>Nidovirales</taxon>
        <taxon>Cornidovirineae</taxon>
        <taxon>Coronaviridae</taxon>
        <taxon>Orthocoronavirinae</taxon>
        <taxon>Alphacoronavirus</taxon>
        <taxon>Minacovirus</taxon>
        <taxon>Alphacoronavirus neovisontis</taxon>
    </lineage>
</organism>
<accession>A0A7D4XZ22</accession>
<proteinExistence type="predicted"/>